<comment type="cofactor">
    <cofactor evidence="2">
        <name>Zn(2+)</name>
        <dbReference type="ChEBI" id="CHEBI:29105"/>
    </cofactor>
</comment>
<evidence type="ECO:0000313" key="12">
    <source>
        <dbReference type="EMBL" id="KAK9686688.1"/>
    </source>
</evidence>
<dbReference type="NCBIfam" id="NF002759">
    <property type="entry name" value="PRK02813.1"/>
    <property type="match status" value="1"/>
</dbReference>
<gene>
    <name evidence="12" type="ORF">K7432_015069</name>
</gene>
<sequence>MSKTTATATAALAHATEFLDFVNQSPSPFHAVEESKKKLEKVGFIELKERDSWGDKVEPNGKYFFTRNKSSLIAFAVGGKFIQGNGVSIIAAHTDSPCLKIKPVSKKEKFGYLQVGVQTYGGGLWHTWFDRDLSVAGRVMVESEDGKHISKLVRVEKPILRIPNLAIHLVDRTSGEAFTFNKETHLTPVLATSAKVLNEKVTGKEEVEKHHSVLVELLANELSITGERIKDLELCLYDTQPSVIGGALDEFIFSPRLDNLMMSHCSITALIRSLENDTTLAEDTCIRMVALFDNEEIGSKSAYGADSHLLEATLRRLQAGKNPTAFEESIHKSFLVSADMAHAVHPNYSEKHEENHRPAMHKGLVIKVNANQRYATTAATSLEIKALAKKHGIPVQEFVVRNDMACGSTIGPILSAKLGMRTIDVGAPQLSMHSIREMCGTEDVQHSIQLFNAFFQEYQHLDQKILVD</sequence>
<proteinExistence type="inferred from homology"/>
<dbReference type="EC" id="3.4.11.21" evidence="4"/>
<dbReference type="Gene3D" id="3.40.630.10">
    <property type="entry name" value="Zn peptidases"/>
    <property type="match status" value="1"/>
</dbReference>
<keyword evidence="5 11" id="KW-0031">Aminopeptidase</keyword>
<evidence type="ECO:0000256" key="2">
    <source>
        <dbReference type="ARBA" id="ARBA00001947"/>
    </source>
</evidence>
<dbReference type="SUPFAM" id="SSF53187">
    <property type="entry name" value="Zn-dependent exopeptidases"/>
    <property type="match status" value="1"/>
</dbReference>
<evidence type="ECO:0000256" key="10">
    <source>
        <dbReference type="ARBA" id="ARBA00023049"/>
    </source>
</evidence>
<keyword evidence="9 11" id="KW-0862">Zinc</keyword>
<evidence type="ECO:0000313" key="13">
    <source>
        <dbReference type="Proteomes" id="UP001479436"/>
    </source>
</evidence>
<evidence type="ECO:0000256" key="4">
    <source>
        <dbReference type="ARBA" id="ARBA00011965"/>
    </source>
</evidence>
<dbReference type="Pfam" id="PF02127">
    <property type="entry name" value="Peptidase_M18"/>
    <property type="match status" value="1"/>
</dbReference>
<keyword evidence="6 11" id="KW-0645">Protease</keyword>
<evidence type="ECO:0000256" key="9">
    <source>
        <dbReference type="ARBA" id="ARBA00022833"/>
    </source>
</evidence>
<dbReference type="PANTHER" id="PTHR28570:SF3">
    <property type="entry name" value="ASPARTYL AMINOPEPTIDASE"/>
    <property type="match status" value="1"/>
</dbReference>
<keyword evidence="10 11" id="KW-0482">Metalloprotease</keyword>
<evidence type="ECO:0000256" key="11">
    <source>
        <dbReference type="RuleBase" id="RU004386"/>
    </source>
</evidence>
<dbReference type="InterPro" id="IPR001948">
    <property type="entry name" value="Peptidase_M18"/>
</dbReference>
<dbReference type="InterPro" id="IPR023358">
    <property type="entry name" value="Peptidase_M18_dom2"/>
</dbReference>
<evidence type="ECO:0000256" key="1">
    <source>
        <dbReference type="ARBA" id="ARBA00001335"/>
    </source>
</evidence>
<keyword evidence="7 11" id="KW-0479">Metal-binding</keyword>
<evidence type="ECO:0000256" key="7">
    <source>
        <dbReference type="ARBA" id="ARBA00022723"/>
    </source>
</evidence>
<evidence type="ECO:0000256" key="8">
    <source>
        <dbReference type="ARBA" id="ARBA00022801"/>
    </source>
</evidence>
<evidence type="ECO:0000256" key="5">
    <source>
        <dbReference type="ARBA" id="ARBA00022438"/>
    </source>
</evidence>
<dbReference type="PANTHER" id="PTHR28570">
    <property type="entry name" value="ASPARTYL AMINOPEPTIDASE"/>
    <property type="match status" value="1"/>
</dbReference>
<dbReference type="CDD" id="cd05658">
    <property type="entry name" value="M18_DAP"/>
    <property type="match status" value="1"/>
</dbReference>
<organism evidence="12 13">
    <name type="scientific">Basidiobolus ranarum</name>
    <dbReference type="NCBI Taxonomy" id="34480"/>
    <lineage>
        <taxon>Eukaryota</taxon>
        <taxon>Fungi</taxon>
        <taxon>Fungi incertae sedis</taxon>
        <taxon>Zoopagomycota</taxon>
        <taxon>Entomophthoromycotina</taxon>
        <taxon>Basidiobolomycetes</taxon>
        <taxon>Basidiobolales</taxon>
        <taxon>Basidiobolaceae</taxon>
        <taxon>Basidiobolus</taxon>
    </lineage>
</organism>
<protein>
    <recommendedName>
        <fullName evidence="4">aspartyl aminopeptidase</fullName>
        <ecNumber evidence="4">3.4.11.21</ecNumber>
    </recommendedName>
</protein>
<accession>A0ABR2VNK8</accession>
<comment type="catalytic activity">
    <reaction evidence="1">
        <text>Release of an N-terminal aspartate or glutamate from a peptide, with a preference for aspartate.</text>
        <dbReference type="EC" id="3.4.11.21"/>
    </reaction>
</comment>
<dbReference type="Proteomes" id="UP001479436">
    <property type="component" value="Unassembled WGS sequence"/>
</dbReference>
<reference evidence="12 13" key="1">
    <citation type="submission" date="2023-04" db="EMBL/GenBank/DDBJ databases">
        <title>Genome of Basidiobolus ranarum AG-B5.</title>
        <authorList>
            <person name="Stajich J.E."/>
            <person name="Carter-House D."/>
            <person name="Gryganskyi A."/>
        </authorList>
    </citation>
    <scope>NUCLEOTIDE SEQUENCE [LARGE SCALE GENOMIC DNA]</scope>
    <source>
        <strain evidence="12 13">AG-B5</strain>
    </source>
</reference>
<dbReference type="PRINTS" id="PR00932">
    <property type="entry name" value="AMINO1PTASE"/>
</dbReference>
<evidence type="ECO:0000256" key="3">
    <source>
        <dbReference type="ARBA" id="ARBA00008290"/>
    </source>
</evidence>
<name>A0ABR2VNK8_9FUNG</name>
<comment type="similarity">
    <text evidence="3 11">Belongs to the peptidase M18 family.</text>
</comment>
<dbReference type="SUPFAM" id="SSF101821">
    <property type="entry name" value="Aminopeptidase/glucanase lid domain"/>
    <property type="match status" value="1"/>
</dbReference>
<keyword evidence="13" id="KW-1185">Reference proteome</keyword>
<dbReference type="Gene3D" id="2.30.250.10">
    <property type="entry name" value="Aminopeptidase i, Domain 2"/>
    <property type="match status" value="1"/>
</dbReference>
<evidence type="ECO:0000256" key="6">
    <source>
        <dbReference type="ARBA" id="ARBA00022670"/>
    </source>
</evidence>
<keyword evidence="8 11" id="KW-0378">Hydrolase</keyword>
<comment type="caution">
    <text evidence="12">The sequence shown here is derived from an EMBL/GenBank/DDBJ whole genome shotgun (WGS) entry which is preliminary data.</text>
</comment>
<dbReference type="EMBL" id="JASJQH010008786">
    <property type="protein sequence ID" value="KAK9686688.1"/>
    <property type="molecule type" value="Genomic_DNA"/>
</dbReference>